<dbReference type="InterPro" id="IPR006935">
    <property type="entry name" value="Helicase/UvrB_N"/>
</dbReference>
<dbReference type="GeneID" id="81596381"/>
<dbReference type="GO" id="GO:0005759">
    <property type="term" value="C:mitochondrial matrix"/>
    <property type="evidence" value="ECO:0007669"/>
    <property type="project" value="TreeGrafter"/>
</dbReference>
<dbReference type="Gene3D" id="3.40.50.300">
    <property type="entry name" value="P-loop containing nucleotide triphosphate hydrolases"/>
    <property type="match status" value="2"/>
</dbReference>
<evidence type="ECO:0000313" key="6">
    <source>
        <dbReference type="Proteomes" id="UP001213681"/>
    </source>
</evidence>
<sequence length="651" mass="73270">MFALFVAAFQSAELLSSLEYGVRSQIWVVGDFALLEEASEETISVAWLAIVLRDYQEECIQSVLNYLDEGHRRLGISLATGAGKTVIFTQLISRIPPRDAEATKTMIIVHRRELVEQAAKHCRLAYPDKIVEIEMGNNVATGHGDIIIASVQTLARGRIHKFDPKLFKLILVDEAHHIVARSYREALGHFRLNDPSPNAPVLVGVSATFARFDGLKLGAAIDHIVYHKDYVDMIGEKWLANAVFTTVKSEANLSNVKKDKFGDFALSSLSEAVNTTNTNNITVRAWMANAKDRKSTLVFCVDVEHAKQLTATFREHGVDARYITATTHKNVRSEQLEAFKNQEFPVLLNCGLFTEGTDIPNIDCVLLARPTRSRNLLIQMIGRGLRLFPGKEDCHIIDMVASLATGVLSTPTLFGLHPDEVLNESSVKDIREGRAEDNLPKSSEDPEAAQDGDVNLQFTKYDSIYDLLDDTRSEKHIRSLSPNSWVRVGDEKYLLSESSGWLTLEKEKDMYNVYHVMKFTNPMTETPQFTRPRRIASGTDLETAVRAADTYASSKFDERYIASWKPWRQNPATPGQIQLLNKARIREGKLRPQDLTRGQAADMITKLKFGGKKRFKSIEVQQRKAERREKAITEFEELHRRTNVKVGPVEG</sequence>
<dbReference type="SMART" id="SM00490">
    <property type="entry name" value="HELICc"/>
    <property type="match status" value="1"/>
</dbReference>
<dbReference type="InterPro" id="IPR027417">
    <property type="entry name" value="P-loop_NTPase"/>
</dbReference>
<evidence type="ECO:0000259" key="4">
    <source>
        <dbReference type="PROSITE" id="PS51194"/>
    </source>
</evidence>
<dbReference type="RefSeq" id="XP_056770245.1">
    <property type="nucleotide sequence ID" value="XM_056906138.1"/>
</dbReference>
<reference evidence="5" key="1">
    <citation type="submission" date="2022-12" db="EMBL/GenBank/DDBJ databases">
        <authorList>
            <person name="Petersen C."/>
        </authorList>
    </citation>
    <scope>NUCLEOTIDE SEQUENCE</scope>
    <source>
        <strain evidence="5">IBT 16125</strain>
    </source>
</reference>
<evidence type="ECO:0000313" key="5">
    <source>
        <dbReference type="EMBL" id="KAJ5461203.1"/>
    </source>
</evidence>
<dbReference type="InterPro" id="IPR014001">
    <property type="entry name" value="Helicase_ATP-bd"/>
</dbReference>
<keyword evidence="1 5" id="KW-0347">Helicase</keyword>
<name>A0AAD6CDN4_9EURO</name>
<dbReference type="Pfam" id="PF00271">
    <property type="entry name" value="Helicase_C"/>
    <property type="match status" value="1"/>
</dbReference>
<dbReference type="InterPro" id="IPR001650">
    <property type="entry name" value="Helicase_C-like"/>
</dbReference>
<dbReference type="PANTHER" id="PTHR47396:SF1">
    <property type="entry name" value="ATP-DEPENDENT HELICASE IRC3-RELATED"/>
    <property type="match status" value="1"/>
</dbReference>
<dbReference type="GO" id="GO:0061749">
    <property type="term" value="F:forked DNA-dependent helicase activity"/>
    <property type="evidence" value="ECO:0007669"/>
    <property type="project" value="TreeGrafter"/>
</dbReference>
<evidence type="ECO:0000256" key="1">
    <source>
        <dbReference type="ARBA" id="ARBA00022806"/>
    </source>
</evidence>
<protein>
    <submittedName>
        <fullName evidence="5">ATP-dependent helicase IRC3</fullName>
    </submittedName>
</protein>
<feature type="domain" description="Helicase ATP-binding" evidence="3">
    <location>
        <begin position="65"/>
        <end position="227"/>
    </location>
</feature>
<dbReference type="CDD" id="cd18799">
    <property type="entry name" value="SF2_C_EcoAI-like"/>
    <property type="match status" value="1"/>
</dbReference>
<comment type="caution">
    <text evidence="5">The sequence shown here is derived from an EMBL/GenBank/DDBJ whole genome shotgun (WGS) entry which is preliminary data.</text>
</comment>
<keyword evidence="1 5" id="KW-0378">Hydrolase</keyword>
<dbReference type="PANTHER" id="PTHR47396">
    <property type="entry name" value="TYPE I RESTRICTION ENZYME ECOKI R PROTEIN"/>
    <property type="match status" value="1"/>
</dbReference>
<keyword evidence="1 5" id="KW-0547">Nucleotide-binding</keyword>
<dbReference type="GO" id="GO:0070125">
    <property type="term" value="P:mitochondrial translational elongation"/>
    <property type="evidence" value="ECO:0007669"/>
    <property type="project" value="TreeGrafter"/>
</dbReference>
<keyword evidence="1 5" id="KW-0067">ATP-binding</keyword>
<evidence type="ECO:0000259" key="3">
    <source>
        <dbReference type="PROSITE" id="PS51192"/>
    </source>
</evidence>
<dbReference type="AlphaFoldDB" id="A0AAD6CDN4"/>
<keyword evidence="6" id="KW-1185">Reference proteome</keyword>
<dbReference type="GO" id="GO:0016787">
    <property type="term" value="F:hydrolase activity"/>
    <property type="evidence" value="ECO:0007669"/>
    <property type="project" value="InterPro"/>
</dbReference>
<dbReference type="GO" id="GO:0000403">
    <property type="term" value="F:Y-form DNA binding"/>
    <property type="evidence" value="ECO:0007669"/>
    <property type="project" value="TreeGrafter"/>
</dbReference>
<feature type="region of interest" description="Disordered" evidence="2">
    <location>
        <begin position="425"/>
        <end position="452"/>
    </location>
</feature>
<organism evidence="5 6">
    <name type="scientific">Penicillium daleae</name>
    <dbReference type="NCBI Taxonomy" id="63821"/>
    <lineage>
        <taxon>Eukaryota</taxon>
        <taxon>Fungi</taxon>
        <taxon>Dikarya</taxon>
        <taxon>Ascomycota</taxon>
        <taxon>Pezizomycotina</taxon>
        <taxon>Eurotiomycetes</taxon>
        <taxon>Eurotiomycetidae</taxon>
        <taxon>Eurotiales</taxon>
        <taxon>Aspergillaceae</taxon>
        <taxon>Penicillium</taxon>
    </lineage>
</organism>
<feature type="compositionally biased region" description="Basic and acidic residues" evidence="2">
    <location>
        <begin position="426"/>
        <end position="444"/>
    </location>
</feature>
<dbReference type="SMART" id="SM00487">
    <property type="entry name" value="DEXDc"/>
    <property type="match status" value="1"/>
</dbReference>
<dbReference type="GO" id="GO:0032042">
    <property type="term" value="P:mitochondrial DNA metabolic process"/>
    <property type="evidence" value="ECO:0007669"/>
    <property type="project" value="TreeGrafter"/>
</dbReference>
<dbReference type="PROSITE" id="PS51192">
    <property type="entry name" value="HELICASE_ATP_BIND_1"/>
    <property type="match status" value="1"/>
</dbReference>
<accession>A0AAD6CDN4</accession>
<dbReference type="PROSITE" id="PS51194">
    <property type="entry name" value="HELICASE_CTER"/>
    <property type="match status" value="1"/>
</dbReference>
<feature type="domain" description="Helicase C-terminal" evidence="4">
    <location>
        <begin position="282"/>
        <end position="447"/>
    </location>
</feature>
<dbReference type="Proteomes" id="UP001213681">
    <property type="component" value="Unassembled WGS sequence"/>
</dbReference>
<dbReference type="GO" id="GO:0036121">
    <property type="term" value="F:double-stranded DNA helicase activity"/>
    <property type="evidence" value="ECO:0007669"/>
    <property type="project" value="TreeGrafter"/>
</dbReference>
<dbReference type="Pfam" id="PF04851">
    <property type="entry name" value="ResIII"/>
    <property type="match status" value="1"/>
</dbReference>
<gene>
    <name evidence="5" type="ORF">N7458_002755</name>
</gene>
<dbReference type="GO" id="GO:0005524">
    <property type="term" value="F:ATP binding"/>
    <property type="evidence" value="ECO:0007669"/>
    <property type="project" value="InterPro"/>
</dbReference>
<proteinExistence type="predicted"/>
<dbReference type="SUPFAM" id="SSF52540">
    <property type="entry name" value="P-loop containing nucleoside triphosphate hydrolases"/>
    <property type="match status" value="1"/>
</dbReference>
<reference evidence="5" key="2">
    <citation type="journal article" date="2023" name="IMA Fungus">
        <title>Comparative genomic study of the Penicillium genus elucidates a diverse pangenome and 15 lateral gene transfer events.</title>
        <authorList>
            <person name="Petersen C."/>
            <person name="Sorensen T."/>
            <person name="Nielsen M.R."/>
            <person name="Sondergaard T.E."/>
            <person name="Sorensen J.L."/>
            <person name="Fitzpatrick D.A."/>
            <person name="Frisvad J.C."/>
            <person name="Nielsen K.L."/>
        </authorList>
    </citation>
    <scope>NUCLEOTIDE SEQUENCE</scope>
    <source>
        <strain evidence="5">IBT 16125</strain>
    </source>
</reference>
<evidence type="ECO:0000256" key="2">
    <source>
        <dbReference type="SAM" id="MobiDB-lite"/>
    </source>
</evidence>
<dbReference type="EMBL" id="JAPVEA010000002">
    <property type="protein sequence ID" value="KAJ5461203.1"/>
    <property type="molecule type" value="Genomic_DNA"/>
</dbReference>
<dbReference type="InterPro" id="IPR050742">
    <property type="entry name" value="Helicase_Restrict-Modif_Enz"/>
</dbReference>